<evidence type="ECO:0000256" key="6">
    <source>
        <dbReference type="PROSITE-ProRule" id="PRU01384"/>
    </source>
</evidence>
<dbReference type="PROSITE" id="PS52040">
    <property type="entry name" value="TOPO_IIA"/>
    <property type="match status" value="1"/>
</dbReference>
<dbReference type="RefSeq" id="WP_011585024.1">
    <property type="nucleotide sequence ID" value="NC_008255.1"/>
</dbReference>
<dbReference type="PANTHER" id="PTHR43493:SF5">
    <property type="entry name" value="DNA GYRASE SUBUNIT A, CHLOROPLASTIC_MITOCHONDRIAL"/>
    <property type="match status" value="1"/>
</dbReference>
<dbReference type="GO" id="GO:0006265">
    <property type="term" value="P:DNA topological change"/>
    <property type="evidence" value="ECO:0007669"/>
    <property type="project" value="UniProtKB-UniRule"/>
</dbReference>
<dbReference type="Pfam" id="PF00521">
    <property type="entry name" value="DNA_topoisoIV"/>
    <property type="match status" value="1"/>
</dbReference>
<dbReference type="InterPro" id="IPR013757">
    <property type="entry name" value="Topo_IIA_A_a_sf"/>
</dbReference>
<evidence type="ECO:0000313" key="9">
    <source>
        <dbReference type="Proteomes" id="UP000001822"/>
    </source>
</evidence>
<dbReference type="NCBIfam" id="NF009397">
    <property type="entry name" value="PRK12758.1"/>
    <property type="match status" value="1"/>
</dbReference>
<dbReference type="NCBIfam" id="NF007209">
    <property type="entry name" value="PRK09631.1"/>
    <property type="match status" value="1"/>
</dbReference>
<keyword evidence="5 6" id="KW-0413">Isomerase</keyword>
<proteinExistence type="inferred from homology"/>
<dbReference type="EMBL" id="CP000383">
    <property type="protein sequence ID" value="ABG58908.1"/>
    <property type="molecule type" value="Genomic_DNA"/>
</dbReference>
<protein>
    <submittedName>
        <fullName evidence="8">Topoisomerase IV subunit A</fullName>
        <ecNumber evidence="8">5.99.1.3</ecNumber>
    </submittedName>
</protein>
<dbReference type="Gene3D" id="3.90.199.10">
    <property type="entry name" value="Topoisomerase II, domain 5"/>
    <property type="match status" value="1"/>
</dbReference>
<feature type="active site" description="O-(5'-phospho-DNA)-tyrosine intermediate" evidence="6">
    <location>
        <position position="127"/>
    </location>
</feature>
<dbReference type="Gene3D" id="1.10.268.10">
    <property type="entry name" value="Topoisomerase, domain 3"/>
    <property type="match status" value="1"/>
</dbReference>
<evidence type="ECO:0000256" key="2">
    <source>
        <dbReference type="ARBA" id="ARBA00008263"/>
    </source>
</evidence>
<dbReference type="EC" id="5.99.1.3" evidence="8"/>
<comment type="catalytic activity">
    <reaction evidence="1 6">
        <text>ATP-dependent breakage, passage and rejoining of double-stranded DNA.</text>
        <dbReference type="EC" id="5.6.2.2"/>
    </reaction>
</comment>
<evidence type="ECO:0000259" key="7">
    <source>
        <dbReference type="PROSITE" id="PS52040"/>
    </source>
</evidence>
<dbReference type="InterPro" id="IPR013758">
    <property type="entry name" value="Topo_IIA_A/C_ab"/>
</dbReference>
<dbReference type="GO" id="GO:0003918">
    <property type="term" value="F:DNA topoisomerase type II (double strand cut, ATP-hydrolyzing) activity"/>
    <property type="evidence" value="ECO:0007669"/>
    <property type="project" value="UniProtKB-EC"/>
</dbReference>
<evidence type="ECO:0000256" key="5">
    <source>
        <dbReference type="ARBA" id="ARBA00023235"/>
    </source>
</evidence>
<feature type="domain" description="Topo IIA-type catalytic" evidence="7">
    <location>
        <begin position="46"/>
        <end position="453"/>
    </location>
</feature>
<organism evidence="8 9">
    <name type="scientific">Cytophaga hutchinsonii (strain ATCC 33406 / DSM 1761 / CIP 103989 / NBRC 15051 / NCIMB 9469 / D465)</name>
    <dbReference type="NCBI Taxonomy" id="269798"/>
    <lineage>
        <taxon>Bacteria</taxon>
        <taxon>Pseudomonadati</taxon>
        <taxon>Bacteroidota</taxon>
        <taxon>Cytophagia</taxon>
        <taxon>Cytophagales</taxon>
        <taxon>Cytophagaceae</taxon>
        <taxon>Cytophaga</taxon>
    </lineage>
</organism>
<evidence type="ECO:0000256" key="3">
    <source>
        <dbReference type="ARBA" id="ARBA00023029"/>
    </source>
</evidence>
<dbReference type="GO" id="GO:0009330">
    <property type="term" value="C:DNA topoisomerase type II (double strand cut, ATP-hydrolyzing) complex"/>
    <property type="evidence" value="ECO:0007669"/>
    <property type="project" value="TreeGrafter"/>
</dbReference>
<dbReference type="InterPro" id="IPR050220">
    <property type="entry name" value="Type_II_DNA_Topoisomerases"/>
</dbReference>
<comment type="similarity">
    <text evidence="2">Belongs to the type II topoisomerase GyrA/ParC subunit family.</text>
</comment>
<dbReference type="PANTHER" id="PTHR43493">
    <property type="entry name" value="DNA GYRASE/TOPOISOMERASE SUBUNIT A"/>
    <property type="match status" value="1"/>
</dbReference>
<keyword evidence="4 6" id="KW-0238">DNA-binding</keyword>
<name>A0A6N4SRC8_CYTH3</name>
<evidence type="ECO:0000256" key="1">
    <source>
        <dbReference type="ARBA" id="ARBA00000185"/>
    </source>
</evidence>
<dbReference type="Gene3D" id="3.30.1360.40">
    <property type="match status" value="1"/>
</dbReference>
<evidence type="ECO:0000313" key="8">
    <source>
        <dbReference type="EMBL" id="ABG58908.1"/>
    </source>
</evidence>
<sequence>MAKDINNNSSEEQSGNEHIHDVVHVNGLYENWFLEYASYVILERAVPHINDGLKPVQRRILHAMRVMDDGRFNKIANVIGSTMQYHPHGDASIGDAIVNMGQKDLLIEPQGNWGDIRTGDSAAAPRYIEGRLSKFALDVVFNEDTTEWQASYDGRKKEPVTLPVKFPLLLAQGVEGIAVGLSTKVLPHNFVELIEASIAVLKNKKFEIFPDFATGGFIDVSNYNEGQKGSRVRVRARIEDMDKKTLVIKDIPFGTTTTSLIESIVKANDTGKIKIKKVIDNTAKDVEIQVQLLPGTDPGITIDALYAFTECESSISPNACVIVDDKPHFLSVHEILRICTRQTVDLLKQELQIRRSELLERILFSSLEKIFIENRIYRKIEECETWEDVLLTIDKGLQPFKKQFYRTITTEDIVRLTEIKIKRISKFDSFKADELMRGYSNELKEVEHNLENIIDYSIAYYTGILKKYGKGRERKTEIKTFDVINATVVAANNQKLYINRAEGFIGFGLKKDEYICDCSDIDDVIVFRRDGICVVKKIGEKVFVGKDILYAGIFRKGDDRMVYNLISLDGASGNSMVKRFNVMGVTREKEYPLVKANKASKVLYFSANPNGEAETVSVTLTPTSKAKIKVFDFDFSTIEIKGRDTQGNILTKHPVKKVTFKAAGESTLAGTEIYYDETIGRINTDKKGLLIGSFASEDKILATYKDGTYEVTGFELTNRYDADQLLSIEKHNPEAIVSALYLDAPSKTYYIKRFKLETTTLGKRFAFIPDGKGNQVLFISTDDKPKIKIDFAKGKYVTNPTMIVSIDEFSEIKGWKSIGNKLGTNKINSISRLEAKKTAEKPKKDDGYVAGSTIELNFN</sequence>
<dbReference type="GO" id="GO:0005737">
    <property type="term" value="C:cytoplasm"/>
    <property type="evidence" value="ECO:0007669"/>
    <property type="project" value="TreeGrafter"/>
</dbReference>
<keyword evidence="9" id="KW-1185">Reference proteome</keyword>
<dbReference type="SUPFAM" id="SSF56719">
    <property type="entry name" value="Type II DNA topoisomerase"/>
    <property type="match status" value="1"/>
</dbReference>
<dbReference type="InterPro" id="IPR002205">
    <property type="entry name" value="Topo_IIA_dom_A"/>
</dbReference>
<dbReference type="InterPro" id="IPR013760">
    <property type="entry name" value="Topo_IIA-like_dom_sf"/>
</dbReference>
<evidence type="ECO:0000256" key="4">
    <source>
        <dbReference type="ARBA" id="ARBA00023125"/>
    </source>
</evidence>
<dbReference type="KEGG" id="chu:CHU_1639"/>
<dbReference type="AlphaFoldDB" id="A0A6N4SRC8"/>
<accession>A0A6N4SRC8</accession>
<dbReference type="GO" id="GO:0003677">
    <property type="term" value="F:DNA binding"/>
    <property type="evidence" value="ECO:0007669"/>
    <property type="project" value="UniProtKB-UniRule"/>
</dbReference>
<keyword evidence="3 6" id="KW-0799">Topoisomerase</keyword>
<dbReference type="Proteomes" id="UP000001822">
    <property type="component" value="Chromosome"/>
</dbReference>
<gene>
    <name evidence="8" type="primary">gyrA</name>
    <name evidence="8" type="ordered locus">CHU_1639</name>
</gene>
<dbReference type="SMART" id="SM00434">
    <property type="entry name" value="TOP4c"/>
    <property type="match status" value="1"/>
</dbReference>
<dbReference type="GO" id="GO:0005524">
    <property type="term" value="F:ATP binding"/>
    <property type="evidence" value="ECO:0007669"/>
    <property type="project" value="InterPro"/>
</dbReference>
<dbReference type="OrthoDB" id="9806486at2"/>
<reference evidence="8 9" key="1">
    <citation type="journal article" date="2007" name="Appl. Environ. Microbiol.">
        <title>Genome sequence of the cellulolytic gliding bacterium Cytophaga hutchinsonii.</title>
        <authorList>
            <person name="Xie G."/>
            <person name="Bruce D.C."/>
            <person name="Challacombe J.F."/>
            <person name="Chertkov O."/>
            <person name="Detter J.C."/>
            <person name="Gilna P."/>
            <person name="Han C.S."/>
            <person name="Lucas S."/>
            <person name="Misra M."/>
            <person name="Myers G.L."/>
            <person name="Richardson P."/>
            <person name="Tapia R."/>
            <person name="Thayer N."/>
            <person name="Thompson L.S."/>
            <person name="Brettin T.S."/>
            <person name="Henrissat B."/>
            <person name="Wilson D.B."/>
            <person name="McBride M.J."/>
        </authorList>
    </citation>
    <scope>NUCLEOTIDE SEQUENCE [LARGE SCALE GENOMIC DNA]</scope>
    <source>
        <strain evidence="9">ATCC 33406 / DSM 1761 / CIP 103989 / NBRC 15051 / NCIMB 9469 / D465</strain>
    </source>
</reference>